<dbReference type="VEuPathDB" id="FungiDB:A9K55_008980"/>
<dbReference type="Gene3D" id="3.40.50.880">
    <property type="match status" value="1"/>
</dbReference>
<dbReference type="OrthoDB" id="245563at2759"/>
<evidence type="ECO:0000313" key="2">
    <source>
        <dbReference type="Proteomes" id="UP000323067"/>
    </source>
</evidence>
<dbReference type="AlphaFoldDB" id="A0A2H4SJW9"/>
<sequence>MDATRADILAVVVNRDSSFDEIDTTLIALLQQTNNLRYAHDMRQVDQALLQQQTPTVILLTDEAMTRANNTSTWERVLEYVRQGGTVIAMGRFSSFVKPNDIKPFFQRAGLDWDRGTYHRTTLELNRGAIDEEIARELLPRYSQKALQLKNVRPEDMWYKSTEASVIESAVFAPESAHDPGLTAVALAKVGKGRIGYVGDVNAEQGSDAVVLAMCKQAMN</sequence>
<proteinExistence type="predicted"/>
<reference evidence="1 2" key="1">
    <citation type="journal article" date="2017" name="BMC Genomics">
        <title>Chromosome level assembly and secondary metabolite potential of the parasitic fungus Cordyceps militaris.</title>
        <authorList>
            <person name="Kramer G.J."/>
            <person name="Nodwell J.R."/>
        </authorList>
    </citation>
    <scope>NUCLEOTIDE SEQUENCE [LARGE SCALE GENOMIC DNA]</scope>
    <source>
        <strain evidence="1 2">ATCC 34164</strain>
    </source>
</reference>
<gene>
    <name evidence="1" type="ORF">A9K55_008980</name>
</gene>
<dbReference type="EMBL" id="CP023324">
    <property type="protein sequence ID" value="ATY63411.1"/>
    <property type="molecule type" value="Genomic_DNA"/>
</dbReference>
<dbReference type="Proteomes" id="UP000323067">
    <property type="component" value="Chromosome vii"/>
</dbReference>
<accession>A0A2H4SJW9</accession>
<protein>
    <submittedName>
        <fullName evidence="1">Uncharacterized protein</fullName>
    </submittedName>
</protein>
<dbReference type="CDD" id="cd03143">
    <property type="entry name" value="A4_beta-galactosidase_middle_domain"/>
    <property type="match status" value="1"/>
</dbReference>
<evidence type="ECO:0000313" key="1">
    <source>
        <dbReference type="EMBL" id="ATY63411.1"/>
    </source>
</evidence>
<dbReference type="InterPro" id="IPR029062">
    <property type="entry name" value="Class_I_gatase-like"/>
</dbReference>
<dbReference type="VEuPathDB" id="FungiDB:CCM_02078"/>
<name>A0A2H4SJW9_CORMI</name>
<dbReference type="SUPFAM" id="SSF52317">
    <property type="entry name" value="Class I glutamine amidotransferase-like"/>
    <property type="match status" value="1"/>
</dbReference>
<organism evidence="1 2">
    <name type="scientific">Cordyceps militaris</name>
    <name type="common">Caterpillar fungus</name>
    <name type="synonym">Clavaria militaris</name>
    <dbReference type="NCBI Taxonomy" id="73501"/>
    <lineage>
        <taxon>Eukaryota</taxon>
        <taxon>Fungi</taxon>
        <taxon>Dikarya</taxon>
        <taxon>Ascomycota</taxon>
        <taxon>Pezizomycotina</taxon>
        <taxon>Sordariomycetes</taxon>
        <taxon>Hypocreomycetidae</taxon>
        <taxon>Hypocreales</taxon>
        <taxon>Cordycipitaceae</taxon>
        <taxon>Cordyceps</taxon>
    </lineage>
</organism>